<dbReference type="GO" id="GO:0008270">
    <property type="term" value="F:zinc ion binding"/>
    <property type="evidence" value="ECO:0007669"/>
    <property type="project" value="UniProtKB-KW"/>
</dbReference>
<evidence type="ECO:0000256" key="6">
    <source>
        <dbReference type="ARBA" id="ARBA00023015"/>
    </source>
</evidence>
<dbReference type="InterPro" id="IPR013246">
    <property type="entry name" value="SAGA_su_Sgf11"/>
</dbReference>
<evidence type="ECO:0000256" key="5">
    <source>
        <dbReference type="ARBA" id="ARBA00022853"/>
    </source>
</evidence>
<evidence type="ECO:0000256" key="8">
    <source>
        <dbReference type="ARBA" id="ARBA00023163"/>
    </source>
</evidence>
<keyword evidence="7 10" id="KW-0010">Activator</keyword>
<evidence type="ECO:0000313" key="12">
    <source>
        <dbReference type="Proteomes" id="UP000283530"/>
    </source>
</evidence>
<dbReference type="GO" id="GO:0006325">
    <property type="term" value="P:chromatin organization"/>
    <property type="evidence" value="ECO:0007669"/>
    <property type="project" value="UniProtKB-KW"/>
</dbReference>
<organism evidence="11 12">
    <name type="scientific">Cinnamomum micranthum f. kanehirae</name>
    <dbReference type="NCBI Taxonomy" id="337451"/>
    <lineage>
        <taxon>Eukaryota</taxon>
        <taxon>Viridiplantae</taxon>
        <taxon>Streptophyta</taxon>
        <taxon>Embryophyta</taxon>
        <taxon>Tracheophyta</taxon>
        <taxon>Spermatophyta</taxon>
        <taxon>Magnoliopsida</taxon>
        <taxon>Magnoliidae</taxon>
        <taxon>Laurales</taxon>
        <taxon>Lauraceae</taxon>
        <taxon>Cinnamomum</taxon>
    </lineage>
</organism>
<comment type="similarity">
    <text evidence="10">Belongs to the SGF11 family.</text>
</comment>
<reference evidence="11 12" key="1">
    <citation type="journal article" date="2019" name="Nat. Plants">
        <title>Stout camphor tree genome fills gaps in understanding of flowering plant genome evolution.</title>
        <authorList>
            <person name="Chaw S.M."/>
            <person name="Liu Y.C."/>
            <person name="Wu Y.W."/>
            <person name="Wang H.Y."/>
            <person name="Lin C.I."/>
            <person name="Wu C.S."/>
            <person name="Ke H.M."/>
            <person name="Chang L.Y."/>
            <person name="Hsu C.Y."/>
            <person name="Yang H.T."/>
            <person name="Sudianto E."/>
            <person name="Hsu M.H."/>
            <person name="Wu K.P."/>
            <person name="Wang L.N."/>
            <person name="Leebens-Mack J.H."/>
            <person name="Tsai I.J."/>
        </authorList>
    </citation>
    <scope>NUCLEOTIDE SEQUENCE [LARGE SCALE GENOMIC DNA]</scope>
    <source>
        <strain evidence="12">cv. Chaw 1501</strain>
        <tissue evidence="11">Young leaves</tissue>
    </source>
</reference>
<evidence type="ECO:0000256" key="4">
    <source>
        <dbReference type="ARBA" id="ARBA00022833"/>
    </source>
</evidence>
<dbReference type="AlphaFoldDB" id="A0A443PX75"/>
<keyword evidence="3" id="KW-0863">Zinc-finger</keyword>
<name>A0A443PX75_9MAGN</name>
<keyword evidence="6" id="KW-0805">Transcription regulation</keyword>
<dbReference type="GO" id="GO:0000124">
    <property type="term" value="C:SAGA complex"/>
    <property type="evidence" value="ECO:0007669"/>
    <property type="project" value="InterPro"/>
</dbReference>
<protein>
    <recommendedName>
        <fullName evidence="10">SAGA-associated factor 11</fullName>
    </recommendedName>
</protein>
<evidence type="ECO:0000256" key="1">
    <source>
        <dbReference type="ARBA" id="ARBA00004123"/>
    </source>
</evidence>
<keyword evidence="8" id="KW-0804">Transcription</keyword>
<keyword evidence="12" id="KW-1185">Reference proteome</keyword>
<evidence type="ECO:0000256" key="3">
    <source>
        <dbReference type="ARBA" id="ARBA00022771"/>
    </source>
</evidence>
<dbReference type="EMBL" id="QPKB01000011">
    <property type="protein sequence ID" value="RWR95333.1"/>
    <property type="molecule type" value="Genomic_DNA"/>
</dbReference>
<keyword evidence="2" id="KW-0479">Metal-binding</keyword>
<dbReference type="Pfam" id="PF08209">
    <property type="entry name" value="Sgf11"/>
    <property type="match status" value="1"/>
</dbReference>
<evidence type="ECO:0000256" key="7">
    <source>
        <dbReference type="ARBA" id="ARBA00023159"/>
    </source>
</evidence>
<dbReference type="GO" id="GO:0005634">
    <property type="term" value="C:nucleus"/>
    <property type="evidence" value="ECO:0007669"/>
    <property type="project" value="UniProtKB-SubCell"/>
</dbReference>
<comment type="caution">
    <text evidence="11">The sequence shown here is derived from an EMBL/GenBank/DDBJ whole genome shotgun (WGS) entry which is preliminary data.</text>
</comment>
<keyword evidence="5" id="KW-0156">Chromatin regulator</keyword>
<keyword evidence="4" id="KW-0862">Zinc</keyword>
<dbReference type="Proteomes" id="UP000283530">
    <property type="component" value="Unassembled WGS sequence"/>
</dbReference>
<comment type="subcellular location">
    <subcellularLocation>
        <location evidence="1 10">Nucleus</location>
    </subcellularLocation>
</comment>
<evidence type="ECO:0000313" key="11">
    <source>
        <dbReference type="EMBL" id="RWR95333.1"/>
    </source>
</evidence>
<accession>A0A443PX75</accession>
<proteinExistence type="inferred from homology"/>
<dbReference type="OrthoDB" id="21678at2759"/>
<dbReference type="PANTHER" id="PTHR47805:SF1">
    <property type="entry name" value="SAGA-ASSOCIATED FACTOR 73"/>
    <property type="match status" value="1"/>
</dbReference>
<evidence type="ECO:0000256" key="10">
    <source>
        <dbReference type="RuleBase" id="RU261113"/>
    </source>
</evidence>
<gene>
    <name evidence="11" type="ORF">CKAN_02467200</name>
</gene>
<dbReference type="PANTHER" id="PTHR47805">
    <property type="entry name" value="SAGA-ASSOCIATED FACTOR 73"/>
    <property type="match status" value="1"/>
</dbReference>
<sequence>MVSMVSSLGRGRMAALARLLVSGDFPEATAEEANIEKLAIQSICRELHEADEANLLNEEDMHVFDCRPLTDPLNLVCCNACKKPVKASQFAPHAERCRTLNFSKDTVLELDGGTGHKKPPRKGKKKLQTAHYNQNAIVGERERSESIDGEETTVGLNMDDQTGLASSFFREAKRDSTLMGGALVIDGSGVNSGSTNHSTGVASPSEKRTKLIAALPLPVADCIERIYGATTEMETSCQGAVTCVPVPLATKMYHSQRSHLRAALGHLYHEALVEDHGNDSLSPKIVPCDTALASQVPSPGSSLQNAQIDHIPQKKTVYGSRVLQKPDQTLSDSSDLCFGAASAPKNQFLDDKISRPVISVDSASTRMIRTRYHPTPYSFPGNSGTTVGTVQ</sequence>
<evidence type="ECO:0000256" key="2">
    <source>
        <dbReference type="ARBA" id="ARBA00022723"/>
    </source>
</evidence>
<evidence type="ECO:0000256" key="9">
    <source>
        <dbReference type="ARBA" id="ARBA00023242"/>
    </source>
</evidence>
<dbReference type="InterPro" id="IPR037804">
    <property type="entry name" value="SGF73"/>
</dbReference>
<keyword evidence="9" id="KW-0539">Nucleus</keyword>